<evidence type="ECO:0000256" key="4">
    <source>
        <dbReference type="PROSITE-ProRule" id="PRU00134"/>
    </source>
</evidence>
<evidence type="ECO:0000256" key="1">
    <source>
        <dbReference type="ARBA" id="ARBA00022723"/>
    </source>
</evidence>
<dbReference type="Pfam" id="PF14737">
    <property type="entry name" value="DUF4470"/>
    <property type="match status" value="1"/>
</dbReference>
<dbReference type="InParanoid" id="C3ZC00"/>
<reference evidence="6" key="1">
    <citation type="journal article" date="2008" name="Nature">
        <title>The amphioxus genome and the evolution of the chordate karyotype.</title>
        <authorList>
            <consortium name="US DOE Joint Genome Institute (JGI-PGF)"/>
            <person name="Putnam N.H."/>
            <person name="Butts T."/>
            <person name="Ferrier D.E.K."/>
            <person name="Furlong R.F."/>
            <person name="Hellsten U."/>
            <person name="Kawashima T."/>
            <person name="Robinson-Rechavi M."/>
            <person name="Shoguchi E."/>
            <person name="Terry A."/>
            <person name="Yu J.-K."/>
            <person name="Benito-Gutierrez E.L."/>
            <person name="Dubchak I."/>
            <person name="Garcia-Fernandez J."/>
            <person name="Gibson-Brown J.J."/>
            <person name="Grigoriev I.V."/>
            <person name="Horton A.C."/>
            <person name="de Jong P.J."/>
            <person name="Jurka J."/>
            <person name="Kapitonov V.V."/>
            <person name="Kohara Y."/>
            <person name="Kuroki Y."/>
            <person name="Lindquist E."/>
            <person name="Lucas S."/>
            <person name="Osoegawa K."/>
            <person name="Pennacchio L.A."/>
            <person name="Salamov A.A."/>
            <person name="Satou Y."/>
            <person name="Sauka-Spengler T."/>
            <person name="Schmutz J."/>
            <person name="Shin-I T."/>
            <person name="Toyoda A."/>
            <person name="Bronner-Fraser M."/>
            <person name="Fujiyama A."/>
            <person name="Holland L.Z."/>
            <person name="Holland P.W.H."/>
            <person name="Satoh N."/>
            <person name="Rokhsar D.S."/>
        </authorList>
    </citation>
    <scope>NUCLEOTIDE SEQUENCE [LARGE SCALE GENOMIC DNA]</scope>
    <source>
        <strain evidence="6">S238N-H82</strain>
        <tissue evidence="6">Testes</tissue>
    </source>
</reference>
<keyword evidence="3" id="KW-0862">Zinc</keyword>
<name>C3ZC00_BRAFL</name>
<dbReference type="InterPro" id="IPR002893">
    <property type="entry name" value="Znf_MYND"/>
</dbReference>
<organism>
    <name type="scientific">Branchiostoma floridae</name>
    <name type="common">Florida lancelet</name>
    <name type="synonym">Amphioxus</name>
    <dbReference type="NCBI Taxonomy" id="7739"/>
    <lineage>
        <taxon>Eukaryota</taxon>
        <taxon>Metazoa</taxon>
        <taxon>Chordata</taxon>
        <taxon>Cephalochordata</taxon>
        <taxon>Leptocardii</taxon>
        <taxon>Amphioxiformes</taxon>
        <taxon>Branchiostomatidae</taxon>
        <taxon>Branchiostoma</taxon>
    </lineage>
</organism>
<evidence type="ECO:0000313" key="6">
    <source>
        <dbReference type="EMBL" id="EEN49941.1"/>
    </source>
</evidence>
<keyword evidence="1" id="KW-0479">Metal-binding</keyword>
<evidence type="ECO:0000256" key="2">
    <source>
        <dbReference type="ARBA" id="ARBA00022771"/>
    </source>
</evidence>
<dbReference type="InterPro" id="IPR027974">
    <property type="entry name" value="DUF4470"/>
</dbReference>
<dbReference type="Gene3D" id="6.10.140.2220">
    <property type="match status" value="2"/>
</dbReference>
<evidence type="ECO:0000259" key="5">
    <source>
        <dbReference type="PROSITE" id="PS50865"/>
    </source>
</evidence>
<dbReference type="EMBL" id="GG666604">
    <property type="protein sequence ID" value="EEN49941.1"/>
    <property type="molecule type" value="Genomic_DNA"/>
</dbReference>
<dbReference type="Pfam" id="PF01753">
    <property type="entry name" value="zf-MYND"/>
    <property type="match status" value="2"/>
</dbReference>
<dbReference type="SUPFAM" id="SSF144232">
    <property type="entry name" value="HIT/MYND zinc finger-like"/>
    <property type="match status" value="2"/>
</dbReference>
<sequence>MSRSIMDSRPGTCWRCGGDATMSCPRCELAQYCRDHCMQLDIYRHEVECTNCAVAQACSLPSCEALTREAKPCSACQEAWYCSPTCQRSDWARHKGTCNQQTRYIRQAATNIAARLAADQRKKNKDAGLSTTYYWGNTVAVDLLQLSQNEGSHGNDCCGDDFNLLLLGTGSMRHVVLTVAELPEVFTGNLNFVLNDNDYQVMARNVLMLYALWRYGDKEDVAMDITQIWYSVLISKEQTEMVRICLEDLLNVECDGDEAVVLCTGLITVSSGHFATLKKMWKTWLKLLNEAGTRKSITKEFQTIYWKRLKGFPKEPRMGVESHLLRLPERYRTSVRDWYEHGILLSESDERRRHAGNDNVTLMSSNTRMANFLTKMTNAMNGNSKAPSTIPFPELTLGLQSDSTPFGAWDCLSVRGFYDDDCALQMYSVYISDKISRLQEIVQKGKIKVMFVLSDCLEVPQHIPEGMVFDRIHSSNLADYRATLGQTDAAVFLPQESLLEKLEGTARQDIAALRGGMTKELDTDLTTVLHVLRGRKILMEYFDNWVSFMWYLRAELLARTSPSSVLDVNTNGINGINNPGGCAKVPKMNEVSTACGMKLRNFSKDANKICPFKPRVNAKPISDPNVYLRVLEWTL</sequence>
<dbReference type="GO" id="GO:0008270">
    <property type="term" value="F:zinc ion binding"/>
    <property type="evidence" value="ECO:0007669"/>
    <property type="project" value="UniProtKB-KW"/>
</dbReference>
<feature type="domain" description="MYND-type" evidence="5">
    <location>
        <begin position="49"/>
        <end position="98"/>
    </location>
</feature>
<evidence type="ECO:0000256" key="3">
    <source>
        <dbReference type="ARBA" id="ARBA00022833"/>
    </source>
</evidence>
<keyword evidence="2 4" id="KW-0863">Zinc-finger</keyword>
<dbReference type="PROSITE" id="PS50865">
    <property type="entry name" value="ZF_MYND_2"/>
    <property type="match status" value="2"/>
</dbReference>
<gene>
    <name evidence="6" type="ORF">BRAFLDRAFT_98229</name>
</gene>
<dbReference type="AlphaFoldDB" id="C3ZC00"/>
<feature type="domain" description="MYND-type" evidence="5">
    <location>
        <begin position="13"/>
        <end position="49"/>
    </location>
</feature>
<dbReference type="eggNOG" id="ENOG502S2D3">
    <property type="taxonomic scope" value="Eukaryota"/>
</dbReference>
<dbReference type="PROSITE" id="PS01360">
    <property type="entry name" value="ZF_MYND_1"/>
    <property type="match status" value="2"/>
</dbReference>
<protein>
    <recommendedName>
        <fullName evidence="5">MYND-type domain-containing protein</fullName>
    </recommendedName>
</protein>
<dbReference type="STRING" id="7739.C3ZC00"/>
<accession>C3ZC00</accession>
<proteinExistence type="predicted"/>